<dbReference type="SUPFAM" id="SSF50494">
    <property type="entry name" value="Trypsin-like serine proteases"/>
    <property type="match status" value="1"/>
</dbReference>
<dbReference type="InterPro" id="IPR009003">
    <property type="entry name" value="Peptidase_S1_PA"/>
</dbReference>
<dbReference type="EMBL" id="JBHFNT010000225">
    <property type="protein sequence ID" value="MFB2837801.1"/>
    <property type="molecule type" value="Genomic_DNA"/>
</dbReference>
<keyword evidence="3" id="KW-0732">Signal</keyword>
<keyword evidence="9" id="KW-1185">Reference proteome</keyword>
<protein>
    <recommendedName>
        <fullName evidence="6">Serine protease</fullName>
        <ecNumber evidence="6">3.4.21.-</ecNumber>
    </recommendedName>
</protein>
<dbReference type="InterPro" id="IPR043504">
    <property type="entry name" value="Peptidase_S1_PA_chymotrypsin"/>
</dbReference>
<comment type="caution">
    <text evidence="8">The sequence shown here is derived from an EMBL/GenBank/DDBJ whole genome shotgun (WGS) entry which is preliminary data.</text>
</comment>
<dbReference type="PANTHER" id="PTHR14389">
    <property type="entry name" value="SI:CH1073-475A24.1"/>
    <property type="match status" value="1"/>
</dbReference>
<evidence type="ECO:0000256" key="1">
    <source>
        <dbReference type="ARBA" id="ARBA00008764"/>
    </source>
</evidence>
<sequence length="322" mass="36086">MNVINMELPVEKKPIMNPEIFLKQEEIAPLIMALNQFAMRVNVAGERKEILENAGIDAAFLSRLRFDTQSLSFAQALVAAFKTYSVSSQRLNYHPMVRLLEYLRQLAPIDQLEDQTVNLFTKLVLRGNTNFEALIARSAVGRIEFPKGTGIGTGVLIKNNLLLTCYHIFTKSRAEKAWIRFNYKPGSYLLDDYLFELDLDFLSFNNRFDYALLQVKSQPQQEVATLMNSTLDSGQKIYLIHHPQGQPVVISGPGEIMQVGENYIDHNIVTDNGSSGAPIFNQDWKLIAIHQGHPGIGRSITSGAMGGIPIYAIFNQISSHLA</sequence>
<evidence type="ECO:0000313" key="9">
    <source>
        <dbReference type="Proteomes" id="UP001576780"/>
    </source>
</evidence>
<keyword evidence="5 6" id="KW-0720">Serine protease</keyword>
<keyword evidence="2 6" id="KW-0645">Protease</keyword>
<dbReference type="EC" id="3.4.21.-" evidence="6"/>
<reference evidence="8 9" key="1">
    <citation type="submission" date="2024-09" db="EMBL/GenBank/DDBJ databases">
        <title>Floridaenema gen nov. (Aerosakkonemataceae, Aerosakkonematales ord. nov., Cyanobacteria) from benthic tropical and subtropical fresh waters, with the description of four new species.</title>
        <authorList>
            <person name="Moretto J.A."/>
            <person name="Berthold D.E."/>
            <person name="Lefler F.W."/>
            <person name="Huang I.-S."/>
            <person name="Laughinghouse H. IV."/>
        </authorList>
    </citation>
    <scope>NUCLEOTIDE SEQUENCE [LARGE SCALE GENOMIC DNA]</scope>
    <source>
        <strain evidence="8 9">BLCC-F167</strain>
    </source>
</reference>
<evidence type="ECO:0000313" key="8">
    <source>
        <dbReference type="EMBL" id="MFB2837801.1"/>
    </source>
</evidence>
<evidence type="ECO:0000256" key="5">
    <source>
        <dbReference type="ARBA" id="ARBA00022825"/>
    </source>
</evidence>
<dbReference type="InterPro" id="IPR045437">
    <property type="entry name" value="EAD8"/>
</dbReference>
<dbReference type="PANTHER" id="PTHR14389:SF3">
    <property type="entry name" value="PROTEIN FAM111A-LIKE"/>
    <property type="match status" value="1"/>
</dbReference>
<proteinExistence type="inferred from homology"/>
<gene>
    <name evidence="8" type="ORF">ACE1CA_25140</name>
</gene>
<dbReference type="Pfam" id="PF19961">
    <property type="entry name" value="EAD8"/>
    <property type="match status" value="1"/>
</dbReference>
<name>A0ABV4WRU0_9CYAN</name>
<evidence type="ECO:0000256" key="4">
    <source>
        <dbReference type="ARBA" id="ARBA00022801"/>
    </source>
</evidence>
<organism evidence="8 9">
    <name type="scientific">Floridaenema evergladense BLCC-F167</name>
    <dbReference type="NCBI Taxonomy" id="3153639"/>
    <lineage>
        <taxon>Bacteria</taxon>
        <taxon>Bacillati</taxon>
        <taxon>Cyanobacteriota</taxon>
        <taxon>Cyanophyceae</taxon>
        <taxon>Oscillatoriophycideae</taxon>
        <taxon>Aerosakkonematales</taxon>
        <taxon>Aerosakkonemataceae</taxon>
        <taxon>Floridanema</taxon>
        <taxon>Floridanema evergladense</taxon>
    </lineage>
</organism>
<feature type="domain" description="Effector-associated" evidence="7">
    <location>
        <begin position="25"/>
        <end position="123"/>
    </location>
</feature>
<evidence type="ECO:0000256" key="2">
    <source>
        <dbReference type="ARBA" id="ARBA00022670"/>
    </source>
</evidence>
<dbReference type="Proteomes" id="UP001576780">
    <property type="component" value="Unassembled WGS sequence"/>
</dbReference>
<evidence type="ECO:0000256" key="6">
    <source>
        <dbReference type="RuleBase" id="RU004296"/>
    </source>
</evidence>
<accession>A0ABV4WRU0</accession>
<dbReference type="PRINTS" id="PR00839">
    <property type="entry name" value="V8PROTEASE"/>
</dbReference>
<dbReference type="Gene3D" id="2.40.10.10">
    <property type="entry name" value="Trypsin-like serine proteases"/>
    <property type="match status" value="2"/>
</dbReference>
<comment type="similarity">
    <text evidence="1 6">Belongs to the peptidase S1B family.</text>
</comment>
<evidence type="ECO:0000259" key="7">
    <source>
        <dbReference type="Pfam" id="PF19961"/>
    </source>
</evidence>
<dbReference type="InterPro" id="IPR008256">
    <property type="entry name" value="Peptidase_S1B"/>
</dbReference>
<evidence type="ECO:0000256" key="3">
    <source>
        <dbReference type="ARBA" id="ARBA00022729"/>
    </source>
</evidence>
<keyword evidence="4 6" id="KW-0378">Hydrolase</keyword>
<dbReference type="Pfam" id="PF13365">
    <property type="entry name" value="Trypsin_2"/>
    <property type="match status" value="1"/>
</dbReference>